<keyword evidence="11" id="KW-0436">Ligase</keyword>
<evidence type="ECO:0000256" key="8">
    <source>
        <dbReference type="ARBA" id="ARBA00023267"/>
    </source>
</evidence>
<keyword evidence="7" id="KW-0275">Fatty acid biosynthesis</keyword>
<evidence type="ECO:0000256" key="2">
    <source>
        <dbReference type="ARBA" id="ARBA00005194"/>
    </source>
</evidence>
<dbReference type="GO" id="GO:0006633">
    <property type="term" value="P:fatty acid biosynthetic process"/>
    <property type="evidence" value="ECO:0007669"/>
    <property type="project" value="UniProtKB-KW"/>
</dbReference>
<dbReference type="PROSITE" id="PS00188">
    <property type="entry name" value="BIOTIN"/>
    <property type="match status" value="1"/>
</dbReference>
<gene>
    <name evidence="11" type="primary">accB</name>
    <name evidence="11" type="ORF">KYE46_08860</name>
</gene>
<keyword evidence="4" id="KW-0444">Lipid biosynthesis</keyword>
<dbReference type="Proteomes" id="UP000825009">
    <property type="component" value="Chromosome"/>
</dbReference>
<dbReference type="AlphaFoldDB" id="A0A8F6TUG8"/>
<feature type="compositionally biased region" description="Low complexity" evidence="9">
    <location>
        <begin position="65"/>
        <end position="93"/>
    </location>
</feature>
<organism evidence="11 12">
    <name type="scientific">Gymnodinialimonas ceratoperidinii</name>
    <dbReference type="NCBI Taxonomy" id="2856823"/>
    <lineage>
        <taxon>Bacteria</taxon>
        <taxon>Pseudomonadati</taxon>
        <taxon>Pseudomonadota</taxon>
        <taxon>Alphaproteobacteria</taxon>
        <taxon>Rhodobacterales</taxon>
        <taxon>Paracoccaceae</taxon>
        <taxon>Gymnodinialimonas</taxon>
    </lineage>
</organism>
<evidence type="ECO:0000313" key="11">
    <source>
        <dbReference type="EMBL" id="QXT38073.1"/>
    </source>
</evidence>
<dbReference type="GO" id="GO:0009317">
    <property type="term" value="C:acetyl-CoA carboxylase complex"/>
    <property type="evidence" value="ECO:0007669"/>
    <property type="project" value="InterPro"/>
</dbReference>
<evidence type="ECO:0000313" key="12">
    <source>
        <dbReference type="Proteomes" id="UP000825009"/>
    </source>
</evidence>
<dbReference type="InterPro" id="IPR000089">
    <property type="entry name" value="Biotin_lipoyl"/>
</dbReference>
<keyword evidence="8" id="KW-0092">Biotin</keyword>
<evidence type="ECO:0000256" key="4">
    <source>
        <dbReference type="ARBA" id="ARBA00022516"/>
    </source>
</evidence>
<protein>
    <recommendedName>
        <fullName evidence="3">Biotin carboxyl carrier protein of acetyl-CoA carboxylase</fullName>
    </recommendedName>
</protein>
<dbReference type="InterPro" id="IPR050709">
    <property type="entry name" value="Biotin_Carboxyl_Carrier/Decarb"/>
</dbReference>
<accession>A0A8F6TUG8</accession>
<keyword evidence="5" id="KW-0276">Fatty acid metabolism</keyword>
<dbReference type="Pfam" id="PF00364">
    <property type="entry name" value="Biotin_lipoyl"/>
    <property type="match status" value="1"/>
</dbReference>
<sequence length="169" mass="17332">MAEKTHDNDVAFIKALADVLRENELTELHVKREYGENDWLNVRVAKQAAPAAPMMVQAPAAAPAPAAAAPAPAPAAAPSAAPAPASDDPSQAPGAVTSPMVGTVYLQAEPGSPPFVSVGDKVSEGQTLLIIEAMKTMNQIPAPHAGTVKRIVVGDGSPVEFGAPLMIIE</sequence>
<evidence type="ECO:0000256" key="6">
    <source>
        <dbReference type="ARBA" id="ARBA00023098"/>
    </source>
</evidence>
<dbReference type="FunFam" id="2.40.50.100:FF:000003">
    <property type="entry name" value="Acetyl-CoA carboxylase biotin carboxyl carrier protein"/>
    <property type="match status" value="1"/>
</dbReference>
<dbReference type="InterPro" id="IPR001882">
    <property type="entry name" value="Biotin_BS"/>
</dbReference>
<evidence type="ECO:0000259" key="10">
    <source>
        <dbReference type="PROSITE" id="PS50968"/>
    </source>
</evidence>
<comment type="pathway">
    <text evidence="2">Lipid metabolism; fatty acid biosynthesis.</text>
</comment>
<evidence type="ECO:0000256" key="5">
    <source>
        <dbReference type="ARBA" id="ARBA00022832"/>
    </source>
</evidence>
<comment type="function">
    <text evidence="1">This protein is a component of the acetyl coenzyme A carboxylase complex; first, biotin carboxylase catalyzes the carboxylation of the carrier protein and then the transcarboxylase transfers the carboxyl group to form malonyl-CoA.</text>
</comment>
<evidence type="ECO:0000256" key="1">
    <source>
        <dbReference type="ARBA" id="ARBA00003761"/>
    </source>
</evidence>
<evidence type="ECO:0000256" key="7">
    <source>
        <dbReference type="ARBA" id="ARBA00023160"/>
    </source>
</evidence>
<dbReference type="GO" id="GO:0003989">
    <property type="term" value="F:acetyl-CoA carboxylase activity"/>
    <property type="evidence" value="ECO:0007669"/>
    <property type="project" value="InterPro"/>
</dbReference>
<evidence type="ECO:0000256" key="3">
    <source>
        <dbReference type="ARBA" id="ARBA00017562"/>
    </source>
</evidence>
<proteinExistence type="predicted"/>
<dbReference type="EMBL" id="CP079194">
    <property type="protein sequence ID" value="QXT38073.1"/>
    <property type="molecule type" value="Genomic_DNA"/>
</dbReference>
<dbReference type="RefSeq" id="WP_219000270.1">
    <property type="nucleotide sequence ID" value="NZ_CP079194.1"/>
</dbReference>
<dbReference type="PANTHER" id="PTHR45266">
    <property type="entry name" value="OXALOACETATE DECARBOXYLASE ALPHA CHAIN"/>
    <property type="match status" value="1"/>
</dbReference>
<dbReference type="NCBIfam" id="TIGR00531">
    <property type="entry name" value="BCCP"/>
    <property type="match status" value="1"/>
</dbReference>
<evidence type="ECO:0000256" key="9">
    <source>
        <dbReference type="SAM" id="MobiDB-lite"/>
    </source>
</evidence>
<keyword evidence="6" id="KW-0443">Lipid metabolism</keyword>
<dbReference type="InterPro" id="IPR001249">
    <property type="entry name" value="AcCoA_biotinCC"/>
</dbReference>
<dbReference type="PANTHER" id="PTHR45266:SF3">
    <property type="entry name" value="OXALOACETATE DECARBOXYLASE ALPHA CHAIN"/>
    <property type="match status" value="1"/>
</dbReference>
<keyword evidence="12" id="KW-1185">Reference proteome</keyword>
<reference evidence="11 12" key="1">
    <citation type="submission" date="2021-07" db="EMBL/GenBank/DDBJ databases">
        <title>A novel Jannaschia species isolated from marine dinoflagellate Ceratoperidinium margalefii.</title>
        <authorList>
            <person name="Jiang Y."/>
            <person name="Li Z."/>
        </authorList>
    </citation>
    <scope>NUCLEOTIDE SEQUENCE [LARGE SCALE GENOMIC DNA]</scope>
    <source>
        <strain evidence="11 12">J12C1-MA-4</strain>
    </source>
</reference>
<name>A0A8F6TUG8_9RHOB</name>
<feature type="region of interest" description="Disordered" evidence="9">
    <location>
        <begin position="65"/>
        <end position="96"/>
    </location>
</feature>
<feature type="domain" description="Lipoyl-binding" evidence="10">
    <location>
        <begin position="93"/>
        <end position="169"/>
    </location>
</feature>
<dbReference type="KEGG" id="gce:KYE46_08860"/>
<dbReference type="PROSITE" id="PS50968">
    <property type="entry name" value="BIOTINYL_LIPOYL"/>
    <property type="match status" value="1"/>
</dbReference>
<dbReference type="CDD" id="cd06850">
    <property type="entry name" value="biotinyl_domain"/>
    <property type="match status" value="1"/>
</dbReference>